<protein>
    <submittedName>
        <fullName evidence="1">Uncharacterized protein</fullName>
    </submittedName>
</protein>
<accession>A0A383BRY4</accession>
<dbReference type="AlphaFoldDB" id="A0A383BRY4"/>
<reference evidence="1" key="1">
    <citation type="submission" date="2018-05" db="EMBL/GenBank/DDBJ databases">
        <authorList>
            <person name="Lanie J.A."/>
            <person name="Ng W.-L."/>
            <person name="Kazmierczak K.M."/>
            <person name="Andrzejewski T.M."/>
            <person name="Davidsen T.M."/>
            <person name="Wayne K.J."/>
            <person name="Tettelin H."/>
            <person name="Glass J.I."/>
            <person name="Rusch D."/>
            <person name="Podicherti R."/>
            <person name="Tsui H.-C.T."/>
            <person name="Winkler M.E."/>
        </authorList>
    </citation>
    <scope>NUCLEOTIDE SEQUENCE</scope>
</reference>
<gene>
    <name evidence="1" type="ORF">METZ01_LOCUS475518</name>
</gene>
<proteinExistence type="predicted"/>
<dbReference type="EMBL" id="UINC01202722">
    <property type="protein sequence ID" value="SVE22664.1"/>
    <property type="molecule type" value="Genomic_DNA"/>
</dbReference>
<organism evidence="1">
    <name type="scientific">marine metagenome</name>
    <dbReference type="NCBI Taxonomy" id="408172"/>
    <lineage>
        <taxon>unclassified sequences</taxon>
        <taxon>metagenomes</taxon>
        <taxon>ecological metagenomes</taxon>
    </lineage>
</organism>
<sequence>MGIIWKSALAGAAPYYSDPATAVD</sequence>
<evidence type="ECO:0000313" key="1">
    <source>
        <dbReference type="EMBL" id="SVE22664.1"/>
    </source>
</evidence>
<name>A0A383BRY4_9ZZZZ</name>